<dbReference type="GO" id="GO:0004386">
    <property type="term" value="F:helicase activity"/>
    <property type="evidence" value="ECO:0007669"/>
    <property type="project" value="UniProtKB-KW"/>
</dbReference>
<dbReference type="InterPro" id="IPR036844">
    <property type="entry name" value="Hint_dom_sf"/>
</dbReference>
<dbReference type="InterPro" id="IPR004860">
    <property type="entry name" value="LAGLIDADG_dom"/>
</dbReference>
<feature type="domain" description="Helicase ATP-binding" evidence="3">
    <location>
        <begin position="557"/>
        <end position="680"/>
    </location>
</feature>
<dbReference type="InterPro" id="IPR014001">
    <property type="entry name" value="Helicase_ATP-bd"/>
</dbReference>
<keyword evidence="5" id="KW-1185">Reference proteome</keyword>
<dbReference type="PROSITE" id="PS51192">
    <property type="entry name" value="HELICASE_ATP_BIND_1"/>
    <property type="match status" value="1"/>
</dbReference>
<dbReference type="SUPFAM" id="SSF55608">
    <property type="entry name" value="Homing endonucleases"/>
    <property type="match status" value="1"/>
</dbReference>
<dbReference type="Gene3D" id="3.40.50.300">
    <property type="entry name" value="P-loop containing nucleotide triphosphate hydrolases"/>
    <property type="match status" value="1"/>
</dbReference>
<keyword evidence="1" id="KW-0378">Hydrolase</keyword>
<evidence type="ECO:0000259" key="2">
    <source>
        <dbReference type="PROSITE" id="PS50819"/>
    </source>
</evidence>
<accession>A0A9E7MQ82</accession>
<dbReference type="InterPro" id="IPR001650">
    <property type="entry name" value="Helicase_C-like"/>
</dbReference>
<dbReference type="GO" id="GO:0005524">
    <property type="term" value="F:ATP binding"/>
    <property type="evidence" value="ECO:0007669"/>
    <property type="project" value="InterPro"/>
</dbReference>
<dbReference type="Pfam" id="PF14528">
    <property type="entry name" value="LAGLIDADG_3"/>
    <property type="match status" value="1"/>
</dbReference>
<sequence length="992" mass="110724">MAHIDYENNLFLGRGTFEEREIFRDVLGKFQGFTFSKEYGCWTTGDVVMAQAVKGVVWTDRAMARLRTLLEAAKISEELSWRSDTTYVPPSPPGLSYLPYQRAGIEYALMRKDTLIADQPGLGKMASVNTPVLTPSGWRRMGDLAVGDDVIAVDGQSTRVIGVYPQGILPNYRVRFRDGTTTNCGADHLWAVGSPTRRNRAKAMGRPDYEYTVKSLQELMDGGLTSSPDGVRVGAKWYVPLVEPVAHPARDLPIDPYILGVLLGDGALTSCGTGFSNPDIDADIRDEVSRRLPDGYHLRVDRSSGCPRGMIVSETHKVHALKAALRDLGLNVLSGDRFIPEGYILASVEQRLSLLRGLMDTDGSSSGNRIAFHTTSPRLAAGVAELVRSLGGVAIERWYDREAEGKPAECQVNVKMAICPFFARRKARNWSPQNPRRYIHAVERIEDCEQVCIAVDHPRRLYVAEHYIVTHNTIQAIGVLNADETINSALFIVPASLKINWHREIDKWMLPNLTFGIAEAKRIDKELIGYAKAYEYVEDGVYKTGAKAGQPKFKKVEVQGKPKYRNVETSDYWPDTDVVIINYDILERFAVQIKERNWDYLVCDECHALKSAATGRTLFVLGGKQEFNKAQRDKRKAEGLSSRPIWHRAIDANRRVFLSGTPMMSRPVELWPVAHAFNPSDLGRDYVDFAYRYCAAWTTAYGLDVSGASNLEELGQKARASFMVRRLKREVLPELPPKRRIVVTLDSPEIRELVAREDELAQALRLYENVTLNKGVVVDEINHGIQIVNHMTRMGMTDEFDPDNPNWRSLDLDYAASVAGLEPPAVAILFEEMAKVRRDLGLAKLSALKPWMDDFLEGGEKLLMFAYHSDVVKALALAAEKWNPAVIWGGTPLHKRQGEVDKLQGDESCRLFIGNIQAAGVGFTMTRAHDVAFAEGDWVPSQIEQCEDRACRIGQTAEKINSYFLVANGSLDSRIAQAAKAKEDNINLAMGA</sequence>
<dbReference type="GO" id="GO:0031297">
    <property type="term" value="P:replication fork processing"/>
    <property type="evidence" value="ECO:0007669"/>
    <property type="project" value="TreeGrafter"/>
</dbReference>
<dbReference type="Pfam" id="PF00176">
    <property type="entry name" value="SNF2-rel_dom"/>
    <property type="match status" value="2"/>
</dbReference>
<feature type="domain" description="DOD-type homing endonuclease" evidence="2">
    <location>
        <begin position="258"/>
        <end position="392"/>
    </location>
</feature>
<dbReference type="InterPro" id="IPR004042">
    <property type="entry name" value="Intein_endonuc_central"/>
</dbReference>
<dbReference type="Gene3D" id="3.40.50.10810">
    <property type="entry name" value="Tandem AAA-ATPase domain"/>
    <property type="match status" value="1"/>
</dbReference>
<dbReference type="PROSITE" id="PS50819">
    <property type="entry name" value="INTEIN_ENDONUCLEASE"/>
    <property type="match status" value="1"/>
</dbReference>
<protein>
    <submittedName>
        <fullName evidence="4">Helicase</fullName>
    </submittedName>
</protein>
<dbReference type="InterPro" id="IPR027434">
    <property type="entry name" value="Homing_endonucl"/>
</dbReference>
<dbReference type="Gene3D" id="3.10.28.10">
    <property type="entry name" value="Homing endonucleases"/>
    <property type="match status" value="1"/>
</dbReference>
<dbReference type="SMART" id="SM00487">
    <property type="entry name" value="DEXDc"/>
    <property type="match status" value="1"/>
</dbReference>
<dbReference type="PANTHER" id="PTHR45766">
    <property type="entry name" value="DNA ANNEALING HELICASE AND ENDONUCLEASE ZRANB3 FAMILY MEMBER"/>
    <property type="match status" value="1"/>
</dbReference>
<dbReference type="PANTHER" id="PTHR45766:SF6">
    <property type="entry name" value="SWI_SNF-RELATED MATRIX-ASSOCIATED ACTIN-DEPENDENT REGULATOR OF CHROMATIN SUBFAMILY A-LIKE PROTEIN 1"/>
    <property type="match status" value="1"/>
</dbReference>
<dbReference type="CDD" id="cd18793">
    <property type="entry name" value="SF2_C_SNF"/>
    <property type="match status" value="1"/>
</dbReference>
<dbReference type="SUPFAM" id="SSF51294">
    <property type="entry name" value="Hedgehog/intein (Hint) domain"/>
    <property type="match status" value="1"/>
</dbReference>
<dbReference type="InterPro" id="IPR038718">
    <property type="entry name" value="SNF2-like_sf"/>
</dbReference>
<organism evidence="4 5">
    <name type="scientific">Brevundimonas phage vB_BpoS-Domovoi</name>
    <dbReference type="NCBI Taxonomy" id="2948598"/>
    <lineage>
        <taxon>Viruses</taxon>
        <taxon>Duplodnaviria</taxon>
        <taxon>Heunggongvirae</taxon>
        <taxon>Uroviricota</taxon>
        <taxon>Caudoviricetes</taxon>
        <taxon>Jeanschmidtviridae</taxon>
        <taxon>Marchewkavirus</taxon>
        <taxon>Marchewkavirus domovoi</taxon>
    </lineage>
</organism>
<reference evidence="4 5" key="1">
    <citation type="submission" date="2022-05" db="EMBL/GenBank/DDBJ databases">
        <authorList>
            <person name="Friedrich I."/>
            <person name="Poehlein A."/>
            <person name="Schneider D."/>
            <person name="Hertel R."/>
            <person name="Daniel R."/>
        </authorList>
    </citation>
    <scope>NUCLEOTIDE SEQUENCE [LARGE SCALE GENOMIC DNA]</scope>
</reference>
<evidence type="ECO:0000313" key="4">
    <source>
        <dbReference type="EMBL" id="USN14881.1"/>
    </source>
</evidence>
<evidence type="ECO:0000313" key="5">
    <source>
        <dbReference type="Proteomes" id="UP001057221"/>
    </source>
</evidence>
<dbReference type="Pfam" id="PF00271">
    <property type="entry name" value="Helicase_C"/>
    <property type="match status" value="1"/>
</dbReference>
<evidence type="ECO:0000256" key="1">
    <source>
        <dbReference type="ARBA" id="ARBA00022801"/>
    </source>
</evidence>
<name>A0A9E7MQ82_9CAUD</name>
<dbReference type="GO" id="GO:0016787">
    <property type="term" value="F:hydrolase activity"/>
    <property type="evidence" value="ECO:0007669"/>
    <property type="project" value="UniProtKB-KW"/>
</dbReference>
<keyword evidence="4" id="KW-0547">Nucleotide-binding</keyword>
<dbReference type="GO" id="GO:0006281">
    <property type="term" value="P:DNA repair"/>
    <property type="evidence" value="ECO:0007669"/>
    <property type="project" value="TreeGrafter"/>
</dbReference>
<dbReference type="InterPro" id="IPR027417">
    <property type="entry name" value="P-loop_NTPase"/>
</dbReference>
<keyword evidence="4" id="KW-0067">ATP-binding</keyword>
<gene>
    <name evidence="4" type="ORF">DOMOVOI_04070</name>
</gene>
<dbReference type="InterPro" id="IPR000330">
    <property type="entry name" value="SNF2_N"/>
</dbReference>
<dbReference type="EMBL" id="ON529855">
    <property type="protein sequence ID" value="USN14881.1"/>
    <property type="molecule type" value="Genomic_DNA"/>
</dbReference>
<proteinExistence type="predicted"/>
<evidence type="ECO:0000259" key="3">
    <source>
        <dbReference type="PROSITE" id="PS51192"/>
    </source>
</evidence>
<dbReference type="Proteomes" id="UP001057221">
    <property type="component" value="Segment"/>
</dbReference>
<dbReference type="SUPFAM" id="SSF52540">
    <property type="entry name" value="P-loop containing nucleoside triphosphate hydrolases"/>
    <property type="match status" value="2"/>
</dbReference>
<dbReference type="InterPro" id="IPR049730">
    <property type="entry name" value="SNF2/RAD54-like_C"/>
</dbReference>
<dbReference type="GO" id="GO:0004519">
    <property type="term" value="F:endonuclease activity"/>
    <property type="evidence" value="ECO:0007669"/>
    <property type="project" value="InterPro"/>
</dbReference>
<keyword evidence="4" id="KW-0347">Helicase</keyword>